<comment type="caution">
    <text evidence="14">The sequence shown here is derived from an EMBL/GenBank/DDBJ whole genome shotgun (WGS) entry which is preliminary data.</text>
</comment>
<evidence type="ECO:0000313" key="14">
    <source>
        <dbReference type="EMBL" id="MFD1670818.1"/>
    </source>
</evidence>
<dbReference type="InterPro" id="IPR002912">
    <property type="entry name" value="ACT_dom"/>
</dbReference>
<name>A0ABW4J596_9LACO</name>
<evidence type="ECO:0000256" key="4">
    <source>
        <dbReference type="ARBA" id="ARBA00022432"/>
    </source>
</evidence>
<dbReference type="InterPro" id="IPR054480">
    <property type="entry name" value="AHAS_small-like_ACT"/>
</dbReference>
<evidence type="ECO:0000256" key="3">
    <source>
        <dbReference type="ARBA" id="ARBA00008636"/>
    </source>
</evidence>
<evidence type="ECO:0000259" key="13">
    <source>
        <dbReference type="PROSITE" id="PS51671"/>
    </source>
</evidence>
<dbReference type="InterPro" id="IPR029009">
    <property type="entry name" value="ASB_dom_sf"/>
</dbReference>
<dbReference type="CDD" id="cd04903">
    <property type="entry name" value="ACT_LSD"/>
    <property type="match status" value="1"/>
</dbReference>
<evidence type="ECO:0000256" key="6">
    <source>
        <dbReference type="ARBA" id="ARBA00022723"/>
    </source>
</evidence>
<dbReference type="InterPro" id="IPR004643">
    <property type="entry name" value="Fe-S_L-Ser_bsu"/>
</dbReference>
<dbReference type="Proteomes" id="UP001597267">
    <property type="component" value="Unassembled WGS sequence"/>
</dbReference>
<comment type="cofactor">
    <cofactor evidence="1 12">
        <name>[4Fe-4S] cluster</name>
        <dbReference type="ChEBI" id="CHEBI:49883"/>
    </cofactor>
</comment>
<evidence type="ECO:0000256" key="7">
    <source>
        <dbReference type="ARBA" id="ARBA00023004"/>
    </source>
</evidence>
<protein>
    <recommendedName>
        <fullName evidence="11">L-serine deaminase</fullName>
    </recommendedName>
</protein>
<dbReference type="NCBIfam" id="TIGR00719">
    <property type="entry name" value="sda_beta"/>
    <property type="match status" value="1"/>
</dbReference>
<keyword evidence="8 11" id="KW-0411">Iron-sulfur</keyword>
<dbReference type="PANTHER" id="PTHR30182:SF12">
    <property type="entry name" value="L-SERINE DEHYDRATASE, BETA CHAIN-RELATED"/>
    <property type="match status" value="1"/>
</dbReference>
<dbReference type="Pfam" id="PF22629">
    <property type="entry name" value="ACT_AHAS_ss"/>
    <property type="match status" value="1"/>
</dbReference>
<sequence length="224" mass="24934">MSQDYKSVFDIIGPVMVGPSSSHTAGAARIGKVMRLIYGAEPTQVDVYFYESFATTYKGHRTDYALVGGLLEMAPSDQRLSHSLEIAKEKGIKINFITKTEKAMHPNTVKAHLIKDDYEMEITGISIGGGAFQITEIDGFKIEFSLEMPTFLIRHKDVPGVIAEVTKLLSDNDINISTMTVNRQDKGCMAFMIIEVDSCSEPEIATQLRHLPNVINARFIERRS</sequence>
<keyword evidence="9 11" id="KW-0456">Lyase</keyword>
<dbReference type="InterPro" id="IPR005131">
    <property type="entry name" value="Ser_deHydtase_bsu"/>
</dbReference>
<keyword evidence="5 11" id="KW-0004">4Fe-4S</keyword>
<keyword evidence="7 11" id="KW-0408">Iron</keyword>
<evidence type="ECO:0000256" key="2">
    <source>
        <dbReference type="ARBA" id="ARBA00004742"/>
    </source>
</evidence>
<evidence type="ECO:0000313" key="15">
    <source>
        <dbReference type="Proteomes" id="UP001597267"/>
    </source>
</evidence>
<dbReference type="Gene3D" id="3.30.70.260">
    <property type="match status" value="1"/>
</dbReference>
<dbReference type="EMBL" id="JBHTOP010000002">
    <property type="protein sequence ID" value="MFD1670818.1"/>
    <property type="molecule type" value="Genomic_DNA"/>
</dbReference>
<dbReference type="PIRSF" id="PIRSF036692">
    <property type="entry name" value="SDH_B"/>
    <property type="match status" value="1"/>
</dbReference>
<dbReference type="SUPFAM" id="SSF55021">
    <property type="entry name" value="ACT-like"/>
    <property type="match status" value="1"/>
</dbReference>
<evidence type="ECO:0000256" key="11">
    <source>
        <dbReference type="PIRNR" id="PIRNR036692"/>
    </source>
</evidence>
<evidence type="ECO:0000256" key="9">
    <source>
        <dbReference type="ARBA" id="ARBA00023239"/>
    </source>
</evidence>
<dbReference type="SUPFAM" id="SSF143548">
    <property type="entry name" value="Serine metabolism enzymes domain"/>
    <property type="match status" value="1"/>
</dbReference>
<keyword evidence="4 11" id="KW-0312">Gluconeogenesis</keyword>
<dbReference type="InterPro" id="IPR045865">
    <property type="entry name" value="ACT-like_dom_sf"/>
</dbReference>
<evidence type="ECO:0000256" key="12">
    <source>
        <dbReference type="RuleBase" id="RU366059"/>
    </source>
</evidence>
<accession>A0ABW4J596</accession>
<keyword evidence="6 11" id="KW-0479">Metal-binding</keyword>
<dbReference type="Gene3D" id="3.30.1330.90">
    <property type="entry name" value="D-3-phosphoglycerate dehydrogenase, domain 3"/>
    <property type="match status" value="1"/>
</dbReference>
<feature type="domain" description="ACT" evidence="13">
    <location>
        <begin position="150"/>
        <end position="224"/>
    </location>
</feature>
<organism evidence="14 15">
    <name type="scientific">Agrilactobacillus yilanensis</name>
    <dbReference type="NCBI Taxonomy" id="2485997"/>
    <lineage>
        <taxon>Bacteria</taxon>
        <taxon>Bacillati</taxon>
        <taxon>Bacillota</taxon>
        <taxon>Bacilli</taxon>
        <taxon>Lactobacillales</taxon>
        <taxon>Lactobacillaceae</taxon>
        <taxon>Agrilactobacillus</taxon>
    </lineage>
</organism>
<comment type="similarity">
    <text evidence="3 11 12">Belongs to the iron-sulfur dependent L-serine dehydratase family.</text>
</comment>
<keyword evidence="15" id="KW-1185">Reference proteome</keyword>
<dbReference type="GO" id="GO:0003941">
    <property type="term" value="F:L-serine ammonia-lyase activity"/>
    <property type="evidence" value="ECO:0007669"/>
    <property type="project" value="UniProtKB-EC"/>
</dbReference>
<dbReference type="Pfam" id="PF03315">
    <property type="entry name" value="SDH_beta"/>
    <property type="match status" value="1"/>
</dbReference>
<comment type="pathway">
    <text evidence="2 11">Carbohydrate biosynthesis; gluconeogenesis.</text>
</comment>
<dbReference type="InterPro" id="IPR051318">
    <property type="entry name" value="Fe-S_L-Ser"/>
</dbReference>
<dbReference type="PANTHER" id="PTHR30182">
    <property type="entry name" value="L-SERINE DEHYDRATASE"/>
    <property type="match status" value="1"/>
</dbReference>
<evidence type="ECO:0000256" key="5">
    <source>
        <dbReference type="ARBA" id="ARBA00022485"/>
    </source>
</evidence>
<proteinExistence type="inferred from homology"/>
<reference evidence="15" key="1">
    <citation type="journal article" date="2019" name="Int. J. Syst. Evol. Microbiol.">
        <title>The Global Catalogue of Microorganisms (GCM) 10K type strain sequencing project: providing services to taxonomists for standard genome sequencing and annotation.</title>
        <authorList>
            <consortium name="The Broad Institute Genomics Platform"/>
            <consortium name="The Broad Institute Genome Sequencing Center for Infectious Disease"/>
            <person name="Wu L."/>
            <person name="Ma J."/>
        </authorList>
    </citation>
    <scope>NUCLEOTIDE SEQUENCE [LARGE SCALE GENOMIC DNA]</scope>
    <source>
        <strain evidence="15">CCM 8896</strain>
    </source>
</reference>
<evidence type="ECO:0000256" key="1">
    <source>
        <dbReference type="ARBA" id="ARBA00001966"/>
    </source>
</evidence>
<dbReference type="RefSeq" id="WP_125712656.1">
    <property type="nucleotide sequence ID" value="NZ_JBHTOP010000002.1"/>
</dbReference>
<comment type="catalytic activity">
    <reaction evidence="10 11 12">
        <text>L-serine = pyruvate + NH4(+)</text>
        <dbReference type="Rhea" id="RHEA:19169"/>
        <dbReference type="ChEBI" id="CHEBI:15361"/>
        <dbReference type="ChEBI" id="CHEBI:28938"/>
        <dbReference type="ChEBI" id="CHEBI:33384"/>
        <dbReference type="EC" id="4.3.1.17"/>
    </reaction>
</comment>
<dbReference type="PROSITE" id="PS51671">
    <property type="entry name" value="ACT"/>
    <property type="match status" value="1"/>
</dbReference>
<evidence type="ECO:0000256" key="8">
    <source>
        <dbReference type="ARBA" id="ARBA00023014"/>
    </source>
</evidence>
<gene>
    <name evidence="14" type="primary">sdaAB</name>
    <name evidence="14" type="ORF">ACFQ5M_01770</name>
</gene>
<evidence type="ECO:0000256" key="10">
    <source>
        <dbReference type="ARBA" id="ARBA00049406"/>
    </source>
</evidence>